<dbReference type="EMBL" id="VSRR010014377">
    <property type="protein sequence ID" value="MPC56952.1"/>
    <property type="molecule type" value="Genomic_DNA"/>
</dbReference>
<name>A0A5B7GDD6_PORTR</name>
<organism evidence="1 2">
    <name type="scientific">Portunus trituberculatus</name>
    <name type="common">Swimming crab</name>
    <name type="synonym">Neptunus trituberculatus</name>
    <dbReference type="NCBI Taxonomy" id="210409"/>
    <lineage>
        <taxon>Eukaryota</taxon>
        <taxon>Metazoa</taxon>
        <taxon>Ecdysozoa</taxon>
        <taxon>Arthropoda</taxon>
        <taxon>Crustacea</taxon>
        <taxon>Multicrustacea</taxon>
        <taxon>Malacostraca</taxon>
        <taxon>Eumalacostraca</taxon>
        <taxon>Eucarida</taxon>
        <taxon>Decapoda</taxon>
        <taxon>Pleocyemata</taxon>
        <taxon>Brachyura</taxon>
        <taxon>Eubrachyura</taxon>
        <taxon>Portunoidea</taxon>
        <taxon>Portunidae</taxon>
        <taxon>Portuninae</taxon>
        <taxon>Portunus</taxon>
    </lineage>
</organism>
<protein>
    <submittedName>
        <fullName evidence="1">Uncharacterized protein</fullName>
    </submittedName>
</protein>
<dbReference type="AlphaFoldDB" id="A0A5B7GDD6"/>
<accession>A0A5B7GDD6</accession>
<sequence>MSAAVVIGDKYVGPTSAHVISVRVKDAPVGSFVLSHPDTSKVKRLAVEGTLSSIRFHDMCSSCIFTAFYSKF</sequence>
<keyword evidence="2" id="KW-1185">Reference proteome</keyword>
<comment type="caution">
    <text evidence="1">The sequence shown here is derived from an EMBL/GenBank/DDBJ whole genome shotgun (WGS) entry which is preliminary data.</text>
</comment>
<gene>
    <name evidence="1" type="ORF">E2C01_050920</name>
</gene>
<evidence type="ECO:0000313" key="1">
    <source>
        <dbReference type="EMBL" id="MPC56952.1"/>
    </source>
</evidence>
<evidence type="ECO:0000313" key="2">
    <source>
        <dbReference type="Proteomes" id="UP000324222"/>
    </source>
</evidence>
<proteinExistence type="predicted"/>
<reference evidence="1 2" key="1">
    <citation type="submission" date="2019-05" db="EMBL/GenBank/DDBJ databases">
        <title>Another draft genome of Portunus trituberculatus and its Hox gene families provides insights of decapod evolution.</title>
        <authorList>
            <person name="Jeong J.-H."/>
            <person name="Song I."/>
            <person name="Kim S."/>
            <person name="Choi T."/>
            <person name="Kim D."/>
            <person name="Ryu S."/>
            <person name="Kim W."/>
        </authorList>
    </citation>
    <scope>NUCLEOTIDE SEQUENCE [LARGE SCALE GENOMIC DNA]</scope>
    <source>
        <tissue evidence="1">Muscle</tissue>
    </source>
</reference>
<dbReference type="Proteomes" id="UP000324222">
    <property type="component" value="Unassembled WGS sequence"/>
</dbReference>